<dbReference type="InterPro" id="IPR050266">
    <property type="entry name" value="AB_hydrolase_sf"/>
</dbReference>
<dbReference type="AlphaFoldDB" id="A0A6M5UBG9"/>
<dbReference type="GO" id="GO:0047372">
    <property type="term" value="F:monoacylglycerol lipase activity"/>
    <property type="evidence" value="ECO:0007669"/>
    <property type="project" value="TreeGrafter"/>
</dbReference>
<sequence length="308" mass="32739">MTDPIGAFRDDAARLAYERAYDDLAARWPLPSTVTTVETTFGPTRVRTSGAGTRTPLVLLHGLNGTGLSWHAVVGRFAADRVVHAPDVVGTAGASVQTAPLTRPSDYGAWGEQLLDGLGIERAHVLGYSEGAWFGALLGGRAPERLASLTLGEGITTLVKPSPRVVARMVGASLWPTERAFARLDSWLSPGADPTDEDRALARAAMRYRRRTPWPSPLDDAALAAITTPTLAVFGAETRLGDPRAAARRVLDHVPRAEVAIVPGGGHGVLWQLPDRVLPVVHDFLDRHEASRPEHPGASSPGTEDAGS</sequence>
<dbReference type="PANTHER" id="PTHR43798">
    <property type="entry name" value="MONOACYLGLYCEROL LIPASE"/>
    <property type="match status" value="1"/>
</dbReference>
<evidence type="ECO:0000313" key="4">
    <source>
        <dbReference type="Proteomes" id="UP000451354"/>
    </source>
</evidence>
<dbReference type="Gene3D" id="3.40.50.1820">
    <property type="entry name" value="alpha/beta hydrolase"/>
    <property type="match status" value="1"/>
</dbReference>
<keyword evidence="4" id="KW-1185">Reference proteome</keyword>
<reference evidence="4" key="1">
    <citation type="journal article" date="2022" name="Int. J. Syst. Evol. Microbiol.">
        <title>Cellulosimicrobium protaetiae sp. nov., isolated from the gut of the larva of Protaetia brevitarsis seulensis.</title>
        <authorList>
            <person name="Le Han H."/>
            <person name="Nguyen T.T.H."/>
            <person name="Li Z."/>
            <person name="Shin N.R."/>
            <person name="Kim S.G."/>
        </authorList>
    </citation>
    <scope>NUCLEOTIDE SEQUENCE [LARGE SCALE GENOMIC DNA]</scope>
    <source>
        <strain evidence="4">BI34</strain>
    </source>
</reference>
<feature type="domain" description="AB hydrolase-1" evidence="2">
    <location>
        <begin position="56"/>
        <end position="154"/>
    </location>
</feature>
<dbReference type="EMBL" id="CP052757">
    <property type="protein sequence ID" value="QJW35600.1"/>
    <property type="molecule type" value="Genomic_DNA"/>
</dbReference>
<dbReference type="InterPro" id="IPR029058">
    <property type="entry name" value="AB_hydrolase_fold"/>
</dbReference>
<dbReference type="PANTHER" id="PTHR43798:SF5">
    <property type="entry name" value="MONOACYLGLYCEROL LIPASE ABHD6"/>
    <property type="match status" value="1"/>
</dbReference>
<feature type="region of interest" description="Disordered" evidence="1">
    <location>
        <begin position="289"/>
        <end position="308"/>
    </location>
</feature>
<organism evidence="3 4">
    <name type="scientific">Cellulosimicrobium protaetiae</name>
    <dbReference type="NCBI Taxonomy" id="2587808"/>
    <lineage>
        <taxon>Bacteria</taxon>
        <taxon>Bacillati</taxon>
        <taxon>Actinomycetota</taxon>
        <taxon>Actinomycetes</taxon>
        <taxon>Micrococcales</taxon>
        <taxon>Promicromonosporaceae</taxon>
        <taxon>Cellulosimicrobium</taxon>
    </lineage>
</organism>
<gene>
    <name evidence="3" type="ORF">FIC82_004645</name>
</gene>
<dbReference type="RefSeq" id="WP_154797746.1">
    <property type="nucleotide sequence ID" value="NZ_CP052757.1"/>
</dbReference>
<proteinExistence type="predicted"/>
<keyword evidence="3" id="KW-0378">Hydrolase</keyword>
<dbReference type="OrthoDB" id="7958481at2"/>
<evidence type="ECO:0000256" key="1">
    <source>
        <dbReference type="SAM" id="MobiDB-lite"/>
    </source>
</evidence>
<accession>A0A6M5UBG9</accession>
<dbReference type="Proteomes" id="UP000451354">
    <property type="component" value="Chromosome"/>
</dbReference>
<dbReference type="InterPro" id="IPR000073">
    <property type="entry name" value="AB_hydrolase_1"/>
</dbReference>
<dbReference type="KEGG" id="cprt:FIC82_004645"/>
<dbReference type="Pfam" id="PF00561">
    <property type="entry name" value="Abhydrolase_1"/>
    <property type="match status" value="1"/>
</dbReference>
<name>A0A6M5UBG9_9MICO</name>
<dbReference type="SUPFAM" id="SSF53474">
    <property type="entry name" value="alpha/beta-Hydrolases"/>
    <property type="match status" value="1"/>
</dbReference>
<protein>
    <submittedName>
        <fullName evidence="3">Alpha/beta fold hydrolase</fullName>
    </submittedName>
</protein>
<evidence type="ECO:0000259" key="2">
    <source>
        <dbReference type="Pfam" id="PF00561"/>
    </source>
</evidence>
<dbReference type="GO" id="GO:0016020">
    <property type="term" value="C:membrane"/>
    <property type="evidence" value="ECO:0007669"/>
    <property type="project" value="TreeGrafter"/>
</dbReference>
<evidence type="ECO:0000313" key="3">
    <source>
        <dbReference type="EMBL" id="QJW35600.1"/>
    </source>
</evidence>
<dbReference type="GO" id="GO:0046464">
    <property type="term" value="P:acylglycerol catabolic process"/>
    <property type="evidence" value="ECO:0007669"/>
    <property type="project" value="TreeGrafter"/>
</dbReference>